<evidence type="ECO:0000256" key="5">
    <source>
        <dbReference type="ARBA" id="ARBA00022793"/>
    </source>
</evidence>
<evidence type="ECO:0000256" key="7">
    <source>
        <dbReference type="ARBA" id="ARBA00023239"/>
    </source>
</evidence>
<dbReference type="PANTHER" id="PTHR43375">
    <property type="entry name" value="OROTIDINE 5'-PHOSPHATE DECARBOXYLASE"/>
    <property type="match status" value="1"/>
</dbReference>
<dbReference type="InterPro" id="IPR011995">
    <property type="entry name" value="OMPdecase_type-2"/>
</dbReference>
<accession>A0A0W8FXU5</accession>
<organism evidence="11">
    <name type="scientific">hydrocarbon metagenome</name>
    <dbReference type="NCBI Taxonomy" id="938273"/>
    <lineage>
        <taxon>unclassified sequences</taxon>
        <taxon>metagenomes</taxon>
        <taxon>ecological metagenomes</taxon>
    </lineage>
</organism>
<dbReference type="AlphaFoldDB" id="A0A0W8FXU5"/>
<evidence type="ECO:0000313" key="11">
    <source>
        <dbReference type="EMBL" id="KUG25668.1"/>
    </source>
</evidence>
<dbReference type="PANTHER" id="PTHR43375:SF1">
    <property type="entry name" value="OROTIDINE 5'-PHOSPHATE DECARBOXYLASE"/>
    <property type="match status" value="1"/>
</dbReference>
<dbReference type="EMBL" id="LNQE01000630">
    <property type="protein sequence ID" value="KUG25668.1"/>
    <property type="molecule type" value="Genomic_DNA"/>
</dbReference>
<dbReference type="GO" id="GO:0006207">
    <property type="term" value="P:'de novo' pyrimidine nucleobase biosynthetic process"/>
    <property type="evidence" value="ECO:0007669"/>
    <property type="project" value="InterPro"/>
</dbReference>
<dbReference type="UniPathway" id="UPA00070">
    <property type="reaction ID" value="UER00120"/>
</dbReference>
<comment type="pathway">
    <text evidence="1">Pyrimidine metabolism; UMP biosynthesis via de novo pathway; UMP from orotate: step 2/2.</text>
</comment>
<comment type="caution">
    <text evidence="11">The sequence shown here is derived from an EMBL/GenBank/DDBJ whole genome shotgun (WGS) entry which is preliminary data.</text>
</comment>
<comment type="catalytic activity">
    <reaction evidence="9">
        <text>orotidine 5'-phosphate + H(+) = UMP + CO2</text>
        <dbReference type="Rhea" id="RHEA:11596"/>
        <dbReference type="ChEBI" id="CHEBI:15378"/>
        <dbReference type="ChEBI" id="CHEBI:16526"/>
        <dbReference type="ChEBI" id="CHEBI:57538"/>
        <dbReference type="ChEBI" id="CHEBI:57865"/>
        <dbReference type="EC" id="4.1.1.23"/>
    </reaction>
</comment>
<dbReference type="Pfam" id="PF00215">
    <property type="entry name" value="OMPdecase"/>
    <property type="match status" value="1"/>
</dbReference>
<dbReference type="SMART" id="SM00934">
    <property type="entry name" value="OMPdecase"/>
    <property type="match status" value="1"/>
</dbReference>
<gene>
    <name evidence="11" type="ORF">ASZ90_004507</name>
</gene>
<dbReference type="GO" id="GO:0044205">
    <property type="term" value="P:'de novo' UMP biosynthetic process"/>
    <property type="evidence" value="ECO:0007669"/>
    <property type="project" value="UniProtKB-UniPathway"/>
</dbReference>
<evidence type="ECO:0000256" key="3">
    <source>
        <dbReference type="ARBA" id="ARBA00012321"/>
    </source>
</evidence>
<evidence type="ECO:0000256" key="1">
    <source>
        <dbReference type="ARBA" id="ARBA00004861"/>
    </source>
</evidence>
<dbReference type="SUPFAM" id="SSF51366">
    <property type="entry name" value="Ribulose-phoshate binding barrel"/>
    <property type="match status" value="1"/>
</dbReference>
<dbReference type="EC" id="4.1.1.23" evidence="3"/>
<evidence type="ECO:0000256" key="6">
    <source>
        <dbReference type="ARBA" id="ARBA00022975"/>
    </source>
</evidence>
<evidence type="ECO:0000256" key="8">
    <source>
        <dbReference type="ARBA" id="ARBA00033428"/>
    </source>
</evidence>
<evidence type="ECO:0000256" key="9">
    <source>
        <dbReference type="ARBA" id="ARBA00049157"/>
    </source>
</evidence>
<dbReference type="InterPro" id="IPR001754">
    <property type="entry name" value="OMPdeCOase_dom"/>
</dbReference>
<keyword evidence="5" id="KW-0210">Decarboxylase</keyword>
<comment type="similarity">
    <text evidence="2">Belongs to the OMP decarboxylase family. Type 2 subfamily.</text>
</comment>
<evidence type="ECO:0000256" key="4">
    <source>
        <dbReference type="ARBA" id="ARBA00021923"/>
    </source>
</evidence>
<proteinExistence type="inferred from homology"/>
<dbReference type="CDD" id="cd04725">
    <property type="entry name" value="OMP_decarboxylase_like"/>
    <property type="match status" value="1"/>
</dbReference>
<reference evidence="11" key="1">
    <citation type="journal article" date="2015" name="Proc. Natl. Acad. Sci. U.S.A.">
        <title>Networks of energetic and metabolic interactions define dynamics in microbial communities.</title>
        <authorList>
            <person name="Embree M."/>
            <person name="Liu J.K."/>
            <person name="Al-Bassam M.M."/>
            <person name="Zengler K."/>
        </authorList>
    </citation>
    <scope>NUCLEOTIDE SEQUENCE</scope>
</reference>
<name>A0A0W8FXU5_9ZZZZ</name>
<keyword evidence="7 11" id="KW-0456">Lyase</keyword>
<dbReference type="GO" id="GO:0004590">
    <property type="term" value="F:orotidine-5'-phosphate decarboxylase activity"/>
    <property type="evidence" value="ECO:0007669"/>
    <property type="project" value="UniProtKB-EC"/>
</dbReference>
<feature type="domain" description="Orotidine 5'-phosphate decarboxylase" evidence="10">
    <location>
        <begin position="16"/>
        <end position="253"/>
    </location>
</feature>
<keyword evidence="6" id="KW-0665">Pyrimidine biosynthesis</keyword>
<dbReference type="InterPro" id="IPR013785">
    <property type="entry name" value="Aldolase_TIM"/>
</dbReference>
<dbReference type="InterPro" id="IPR011060">
    <property type="entry name" value="RibuloseP-bd_barrel"/>
</dbReference>
<protein>
    <recommendedName>
        <fullName evidence="4">Orotidine 5'-phosphate decarboxylase</fullName>
        <ecNumber evidence="3">4.1.1.23</ecNumber>
    </recommendedName>
    <alternativeName>
        <fullName evidence="8">OMP decarboxylase</fullName>
    </alternativeName>
</protein>
<evidence type="ECO:0000259" key="10">
    <source>
        <dbReference type="SMART" id="SM00934"/>
    </source>
</evidence>
<dbReference type="Gene3D" id="3.20.20.70">
    <property type="entry name" value="Aldolase class I"/>
    <property type="match status" value="1"/>
</dbReference>
<evidence type="ECO:0000256" key="2">
    <source>
        <dbReference type="ARBA" id="ARBA00008847"/>
    </source>
</evidence>
<dbReference type="NCBIfam" id="TIGR02127">
    <property type="entry name" value="pyrF_sub2"/>
    <property type="match status" value="1"/>
</dbReference>
<sequence length="270" mass="30352">MKAIDKLITKFDKELHICVGLDSDLNKIPKHLLEDTEPILKFNKAIINATKKYAAAYKLNLAFYEKDGIKGLQTLEKTVSEIPDDILIIGDAKRGDIGNTSQMYASSLFDHFKFDASTLHPYMGRDSLQPFLDYTDKLNFVLVLTSNPGSSDFEKQKLSNGKFVYQEVLDKVNQWNQNNNCGIVFGATNTAELEENISMFKNMPVLLPGVGSQGGDLEKVVEIFRINNNNNFLINVSRALIYTDNTVQFAEAASEKLIEYNFTVSQLKSN</sequence>